<dbReference type="Gramene" id="OPUNC07G18700.2">
    <property type="protein sequence ID" value="OPUNC07G18700.2"/>
    <property type="gene ID" value="OPUNC07G18700"/>
</dbReference>
<dbReference type="STRING" id="4537.A0A0E0LML6"/>
<evidence type="ECO:0000313" key="3">
    <source>
        <dbReference type="EnsemblPlants" id="OPUNC07G18700.2"/>
    </source>
</evidence>
<reference evidence="3" key="1">
    <citation type="submission" date="2015-04" db="UniProtKB">
        <authorList>
            <consortium name="EnsemblPlants"/>
        </authorList>
    </citation>
    <scope>IDENTIFICATION</scope>
</reference>
<evidence type="ECO:0000259" key="2">
    <source>
        <dbReference type="PROSITE" id="PS50127"/>
    </source>
</evidence>
<dbReference type="eggNOG" id="KOG0417">
    <property type="taxonomic scope" value="Eukaryota"/>
</dbReference>
<dbReference type="EnsemblPlants" id="OPUNC07G18700.2">
    <property type="protein sequence ID" value="OPUNC07G18700.2"/>
    <property type="gene ID" value="OPUNC07G18700"/>
</dbReference>
<dbReference type="FunFam" id="3.10.110.10:FF:000092">
    <property type="entry name" value="Constitutive photomorphogenesis protein 10"/>
    <property type="match status" value="1"/>
</dbReference>
<feature type="domain" description="UBC core" evidence="2">
    <location>
        <begin position="58"/>
        <end position="201"/>
    </location>
</feature>
<dbReference type="InterPro" id="IPR000608">
    <property type="entry name" value="UBC"/>
</dbReference>
<organism evidence="3">
    <name type="scientific">Oryza punctata</name>
    <name type="common">Red rice</name>
    <dbReference type="NCBI Taxonomy" id="4537"/>
    <lineage>
        <taxon>Eukaryota</taxon>
        <taxon>Viridiplantae</taxon>
        <taxon>Streptophyta</taxon>
        <taxon>Embryophyta</taxon>
        <taxon>Tracheophyta</taxon>
        <taxon>Spermatophyta</taxon>
        <taxon>Magnoliopsida</taxon>
        <taxon>Liliopsida</taxon>
        <taxon>Poales</taxon>
        <taxon>Poaceae</taxon>
        <taxon>BOP clade</taxon>
        <taxon>Oryzoideae</taxon>
        <taxon>Oryzeae</taxon>
        <taxon>Oryzinae</taxon>
        <taxon>Oryza</taxon>
    </lineage>
</organism>
<dbReference type="Proteomes" id="UP000026962">
    <property type="component" value="Chromosome 7"/>
</dbReference>
<dbReference type="AlphaFoldDB" id="A0A0E0LML6"/>
<feature type="compositionally biased region" description="Basic and acidic residues" evidence="1">
    <location>
        <begin position="385"/>
        <end position="411"/>
    </location>
</feature>
<proteinExistence type="predicted"/>
<reference evidence="3" key="2">
    <citation type="submission" date="2018-05" db="EMBL/GenBank/DDBJ databases">
        <title>OpunRS2 (Oryza punctata Reference Sequence Version 2).</title>
        <authorList>
            <person name="Zhang J."/>
            <person name="Kudrna D."/>
            <person name="Lee S."/>
            <person name="Talag J."/>
            <person name="Welchert J."/>
            <person name="Wing R.A."/>
        </authorList>
    </citation>
    <scope>NUCLEOTIDE SEQUENCE [LARGE SCALE GENOMIC DNA]</scope>
</reference>
<feature type="compositionally biased region" description="Low complexity" evidence="1">
    <location>
        <begin position="1"/>
        <end position="18"/>
    </location>
</feature>
<feature type="region of interest" description="Disordered" evidence="1">
    <location>
        <begin position="1"/>
        <end position="60"/>
    </location>
</feature>
<evidence type="ECO:0000313" key="4">
    <source>
        <dbReference type="Proteomes" id="UP000026962"/>
    </source>
</evidence>
<protein>
    <recommendedName>
        <fullName evidence="2">UBC core domain-containing protein</fullName>
    </recommendedName>
</protein>
<name>A0A0E0LML6_ORYPU</name>
<dbReference type="SMART" id="SM00212">
    <property type="entry name" value="UBCc"/>
    <property type="match status" value="1"/>
</dbReference>
<dbReference type="InterPro" id="IPR016135">
    <property type="entry name" value="UBQ-conjugating_enzyme/RWD"/>
</dbReference>
<feature type="compositionally biased region" description="Acidic residues" evidence="1">
    <location>
        <begin position="417"/>
        <end position="432"/>
    </location>
</feature>
<evidence type="ECO:0000256" key="1">
    <source>
        <dbReference type="SAM" id="MobiDB-lite"/>
    </source>
</evidence>
<feature type="region of interest" description="Disordered" evidence="1">
    <location>
        <begin position="385"/>
        <end position="490"/>
    </location>
</feature>
<accession>A0A0E0LML6</accession>
<feature type="compositionally biased region" description="Low complexity" evidence="1">
    <location>
        <begin position="44"/>
        <end position="60"/>
    </location>
</feature>
<dbReference type="Pfam" id="PF00179">
    <property type="entry name" value="UQ_con"/>
    <property type="match status" value="1"/>
</dbReference>
<dbReference type="PROSITE" id="PS50127">
    <property type="entry name" value="UBC_2"/>
    <property type="match status" value="1"/>
</dbReference>
<dbReference type="PANTHER" id="PTHR24068">
    <property type="entry name" value="UBIQUITIN-CONJUGATING ENZYME E2"/>
    <property type="match status" value="1"/>
</dbReference>
<feature type="compositionally biased region" description="Gly residues" evidence="1">
    <location>
        <begin position="19"/>
        <end position="43"/>
    </location>
</feature>
<dbReference type="Gene3D" id="3.10.110.10">
    <property type="entry name" value="Ubiquitin Conjugating Enzyme"/>
    <property type="match status" value="1"/>
</dbReference>
<feature type="compositionally biased region" description="Basic and acidic residues" evidence="1">
    <location>
        <begin position="456"/>
        <end position="469"/>
    </location>
</feature>
<feature type="compositionally biased region" description="Basic and acidic residues" evidence="1">
    <location>
        <begin position="479"/>
        <end position="488"/>
    </location>
</feature>
<sequence length="591" mass="66310">MSSSSSSFPTSRSPFPAGAGAGTSGGGGGGGGGGSGGGGGGWSGVRPWGSSGGTSVSSSGKRIQKELMDLNASDCSAGPKGDNLYHWLSTIIGPQGSPYEGGIFFLDIVFPIDYPFKPPMVTFKTRIYHCNVDSTGNLSMDILREGWSPALTISKVLLAIKAIITNPDPYCPLVPSIGRLYLTDRTKHDEIAAEWTISTDYASTNHIRQPITTQPLRRSKLLLLVIFLLISLTMATECDVNKSRRFDLGMSRRTRRSTSLITCYQDQHVLPLAQQLRQDAKLKTLFQCQDTELQPPCPYEDQELRILQAPLQCEVDAQETPNQHHDEQEEKLHHYLDEEQEKKLQDHLDEEPEKKLHHYLDEEQEKKLQDHLDEEPEKKLHHYLDEEQKKPFQDQDEEKKTPKQYLDDDQKTLQQCQDEEEKAPNQYEDEDNTTGQYQDEEQKTAKQCEEEEQEEEKTSEKYQDEEHKSFKAQQQCQDTKQKAPEQRKTVKKLITPPCADDVPRFSLQDLIQEKQLLIVGEVKATSKLGNGEKAIADHKLPVPPAAGGATLAMVIKRPDGGKKSMGVIRRCVKALNQMVKAKHGSKKNKPF</sequence>
<dbReference type="SUPFAM" id="SSF54495">
    <property type="entry name" value="UBC-like"/>
    <property type="match status" value="1"/>
</dbReference>
<keyword evidence="4" id="KW-1185">Reference proteome</keyword>